<keyword evidence="2" id="KW-1185">Reference proteome</keyword>
<dbReference type="OrthoDB" id="3254930at2759"/>
<feature type="non-terminal residue" evidence="1">
    <location>
        <position position="127"/>
    </location>
</feature>
<organism evidence="1 2">
    <name type="scientific">Phanerochaete carnosa (strain HHB-10118-sp)</name>
    <name type="common">White-rot fungus</name>
    <name type="synonym">Peniophora carnosa</name>
    <dbReference type="NCBI Taxonomy" id="650164"/>
    <lineage>
        <taxon>Eukaryota</taxon>
        <taxon>Fungi</taxon>
        <taxon>Dikarya</taxon>
        <taxon>Basidiomycota</taxon>
        <taxon>Agaricomycotina</taxon>
        <taxon>Agaricomycetes</taxon>
        <taxon>Polyporales</taxon>
        <taxon>Phanerochaetaceae</taxon>
        <taxon>Phanerochaete</taxon>
    </lineage>
</organism>
<evidence type="ECO:0000313" key="1">
    <source>
        <dbReference type="EMBL" id="EKM50821.1"/>
    </source>
</evidence>
<dbReference type="RefSeq" id="XP_007401081.1">
    <property type="nucleotide sequence ID" value="XM_007401019.1"/>
</dbReference>
<dbReference type="HOGENOM" id="CLU_114793_1_0_1"/>
<dbReference type="EMBL" id="JH930478">
    <property type="protein sequence ID" value="EKM50821.1"/>
    <property type="molecule type" value="Genomic_DNA"/>
</dbReference>
<dbReference type="GeneID" id="18920008"/>
<reference evidence="1 2" key="1">
    <citation type="journal article" date="2012" name="BMC Genomics">
        <title>Comparative genomics of the white-rot fungi, Phanerochaete carnosa and P. chrysosporium, to elucidate the genetic basis of the distinct wood types they colonize.</title>
        <authorList>
            <person name="Suzuki H."/>
            <person name="MacDonald J."/>
            <person name="Syed K."/>
            <person name="Salamov A."/>
            <person name="Hori C."/>
            <person name="Aerts A."/>
            <person name="Henrissat B."/>
            <person name="Wiebenga A."/>
            <person name="vanKuyk P.A."/>
            <person name="Barry K."/>
            <person name="Lindquist E."/>
            <person name="LaButti K."/>
            <person name="Lapidus A."/>
            <person name="Lucas S."/>
            <person name="Coutinho P."/>
            <person name="Gong Y."/>
            <person name="Samejima M."/>
            <person name="Mahadevan R."/>
            <person name="Abou-Zaid M."/>
            <person name="de Vries R.P."/>
            <person name="Igarashi K."/>
            <person name="Yadav J.S."/>
            <person name="Grigoriev I.V."/>
            <person name="Master E.R."/>
        </authorList>
    </citation>
    <scope>NUCLEOTIDE SEQUENCE [LARGE SCALE GENOMIC DNA]</scope>
    <source>
        <strain evidence="1 2">HHB-10118-sp</strain>
    </source>
</reference>
<name>K5UMC0_PHACS</name>
<evidence type="ECO:0000313" key="2">
    <source>
        <dbReference type="Proteomes" id="UP000008370"/>
    </source>
</evidence>
<sequence length="127" mass="14904">MEKDACVREAIQHLCTGGMVLGYGHKQRPESIYGNPGLYPGMFPWFFPYGKGGFQNEAMTKWMSRQEHAHHLLMYHDRHFQRDEYFIFLVFSQKQIVDSNSGGYILSERKHFDSISQKICNLDIRLL</sequence>
<dbReference type="STRING" id="650164.K5UMC0"/>
<dbReference type="Proteomes" id="UP000008370">
    <property type="component" value="Unassembled WGS sequence"/>
</dbReference>
<dbReference type="AlphaFoldDB" id="K5UMC0"/>
<protein>
    <submittedName>
        <fullName evidence="1">Uncharacterized protein</fullName>
    </submittedName>
</protein>
<dbReference type="KEGG" id="pco:PHACADRAFT_53952"/>
<dbReference type="InParanoid" id="K5UMC0"/>
<gene>
    <name evidence="1" type="ORF">PHACADRAFT_53952</name>
</gene>
<proteinExistence type="predicted"/>
<accession>K5UMC0</accession>